<keyword evidence="1" id="KW-0472">Membrane</keyword>
<evidence type="ECO:0000256" key="1">
    <source>
        <dbReference type="SAM" id="Phobius"/>
    </source>
</evidence>
<proteinExistence type="predicted"/>
<keyword evidence="1" id="KW-0812">Transmembrane</keyword>
<name>A0A0R0L798_SOYBN</name>
<dbReference type="OMA" id="ERPEENM"/>
<dbReference type="EnsemblPlants" id="KRH75006">
    <property type="protein sequence ID" value="KRH75006"/>
    <property type="gene ID" value="GLYMA_01G056600"/>
</dbReference>
<dbReference type="STRING" id="3847.A0A0R0L798"/>
<feature type="transmembrane region" description="Helical" evidence="1">
    <location>
        <begin position="21"/>
        <end position="47"/>
    </location>
</feature>
<dbReference type="EMBL" id="CM000834">
    <property type="protein sequence ID" value="KRH75006.1"/>
    <property type="molecule type" value="Genomic_DNA"/>
</dbReference>
<evidence type="ECO:0000313" key="4">
    <source>
        <dbReference type="Proteomes" id="UP000008827"/>
    </source>
</evidence>
<organism evidence="2">
    <name type="scientific">Glycine max</name>
    <name type="common">Soybean</name>
    <name type="synonym">Glycine hispida</name>
    <dbReference type="NCBI Taxonomy" id="3847"/>
    <lineage>
        <taxon>Eukaryota</taxon>
        <taxon>Viridiplantae</taxon>
        <taxon>Streptophyta</taxon>
        <taxon>Embryophyta</taxon>
        <taxon>Tracheophyta</taxon>
        <taxon>Spermatophyta</taxon>
        <taxon>Magnoliopsida</taxon>
        <taxon>eudicotyledons</taxon>
        <taxon>Gunneridae</taxon>
        <taxon>Pentapetalae</taxon>
        <taxon>rosids</taxon>
        <taxon>fabids</taxon>
        <taxon>Fabales</taxon>
        <taxon>Fabaceae</taxon>
        <taxon>Papilionoideae</taxon>
        <taxon>50 kb inversion clade</taxon>
        <taxon>NPAAA clade</taxon>
        <taxon>indigoferoid/millettioid clade</taxon>
        <taxon>Phaseoleae</taxon>
        <taxon>Glycine</taxon>
        <taxon>Glycine subgen. Soja</taxon>
    </lineage>
</organism>
<reference evidence="3" key="2">
    <citation type="submission" date="2018-02" db="UniProtKB">
        <authorList>
            <consortium name="EnsemblPlants"/>
        </authorList>
    </citation>
    <scope>IDENTIFICATION</scope>
    <source>
        <strain evidence="3">Williams 82</strain>
    </source>
</reference>
<evidence type="ECO:0000313" key="2">
    <source>
        <dbReference type="EMBL" id="KRH75006.1"/>
    </source>
</evidence>
<dbReference type="Gramene" id="KRH75006">
    <property type="protein sequence ID" value="KRH75006"/>
    <property type="gene ID" value="GLYMA_01G056600"/>
</dbReference>
<dbReference type="PANTHER" id="PTHR45023">
    <property type="match status" value="1"/>
</dbReference>
<dbReference type="PANTHER" id="PTHR45023:SF4">
    <property type="entry name" value="GLYCINE-RICH PROTEIN-RELATED"/>
    <property type="match status" value="1"/>
</dbReference>
<keyword evidence="1" id="KW-1133">Transmembrane helix</keyword>
<reference evidence="2 3" key="1">
    <citation type="journal article" date="2010" name="Nature">
        <title>Genome sequence of the palaeopolyploid soybean.</title>
        <authorList>
            <person name="Schmutz J."/>
            <person name="Cannon S.B."/>
            <person name="Schlueter J."/>
            <person name="Ma J."/>
            <person name="Mitros T."/>
            <person name="Nelson W."/>
            <person name="Hyten D.L."/>
            <person name="Song Q."/>
            <person name="Thelen J.J."/>
            <person name="Cheng J."/>
            <person name="Xu D."/>
            <person name="Hellsten U."/>
            <person name="May G.D."/>
            <person name="Yu Y."/>
            <person name="Sakurai T."/>
            <person name="Umezawa T."/>
            <person name="Bhattacharyya M.K."/>
            <person name="Sandhu D."/>
            <person name="Valliyodan B."/>
            <person name="Lindquist E."/>
            <person name="Peto M."/>
            <person name="Grant D."/>
            <person name="Shu S."/>
            <person name="Goodstein D."/>
            <person name="Barry K."/>
            <person name="Futrell-Griggs M."/>
            <person name="Abernathy B."/>
            <person name="Du J."/>
            <person name="Tian Z."/>
            <person name="Zhu L."/>
            <person name="Gill N."/>
            <person name="Joshi T."/>
            <person name="Libault M."/>
            <person name="Sethuraman A."/>
            <person name="Zhang X.-C."/>
            <person name="Shinozaki K."/>
            <person name="Nguyen H.T."/>
            <person name="Wing R.A."/>
            <person name="Cregan P."/>
            <person name="Specht J."/>
            <person name="Grimwood J."/>
            <person name="Rokhsar D."/>
            <person name="Stacey G."/>
            <person name="Shoemaker R.C."/>
            <person name="Jackson S.A."/>
        </authorList>
    </citation>
    <scope>NUCLEOTIDE SEQUENCE</scope>
    <source>
        <strain evidence="3">cv. Williams 82</strain>
        <tissue evidence="2">Callus</tissue>
    </source>
</reference>
<reference evidence="2" key="3">
    <citation type="submission" date="2018-07" db="EMBL/GenBank/DDBJ databases">
        <title>WGS assembly of Glycine max.</title>
        <authorList>
            <person name="Schmutz J."/>
            <person name="Cannon S."/>
            <person name="Schlueter J."/>
            <person name="Ma J."/>
            <person name="Mitros T."/>
            <person name="Nelson W."/>
            <person name="Hyten D."/>
            <person name="Song Q."/>
            <person name="Thelen J."/>
            <person name="Cheng J."/>
            <person name="Xu D."/>
            <person name="Hellsten U."/>
            <person name="May G."/>
            <person name="Yu Y."/>
            <person name="Sakurai T."/>
            <person name="Umezawa T."/>
            <person name="Bhattacharyya M."/>
            <person name="Sandhu D."/>
            <person name="Valliyodan B."/>
            <person name="Lindquist E."/>
            <person name="Peto M."/>
            <person name="Grant D."/>
            <person name="Shu S."/>
            <person name="Goodstein D."/>
            <person name="Barry K."/>
            <person name="Futrell-Griggs M."/>
            <person name="Abernathy B."/>
            <person name="Du J."/>
            <person name="Tian Z."/>
            <person name="Zhu L."/>
            <person name="Gill N."/>
            <person name="Joshi T."/>
            <person name="Libault M."/>
            <person name="Sethuraman A."/>
            <person name="Zhang X."/>
            <person name="Shinozaki K."/>
            <person name="Nguyen H."/>
            <person name="Wing R."/>
            <person name="Cregan P."/>
            <person name="Specht J."/>
            <person name="Grimwood J."/>
            <person name="Rokhsar D."/>
            <person name="Stacey G."/>
            <person name="Shoemaker R."/>
            <person name="Jackson S."/>
        </authorList>
    </citation>
    <scope>NUCLEOTIDE SEQUENCE</scope>
    <source>
        <tissue evidence="2">Callus</tissue>
    </source>
</reference>
<dbReference type="Proteomes" id="UP000008827">
    <property type="component" value="Chromosome 1"/>
</dbReference>
<evidence type="ECO:0008006" key="5">
    <source>
        <dbReference type="Google" id="ProtNLM"/>
    </source>
</evidence>
<protein>
    <recommendedName>
        <fullName evidence="5">No apical meristem-associated C-terminal domain-containing protein</fullName>
    </recommendedName>
</protein>
<dbReference type="InParanoid" id="A0A0R0L798"/>
<evidence type="ECO:0000313" key="3">
    <source>
        <dbReference type="EnsemblPlants" id="KRH75006"/>
    </source>
</evidence>
<keyword evidence="4" id="KW-1185">Reference proteome</keyword>
<gene>
    <name evidence="2" type="ORF">GLYMA_01G056600</name>
</gene>
<accession>A0A0R0L798</accession>
<dbReference type="AlphaFoldDB" id="A0A0R0L798"/>
<dbReference type="FunCoup" id="A0A0R0L798">
    <property type="interactions" value="78"/>
</dbReference>
<sequence>MDVGGRRKLRLGKEKRTMKVVTVYTITITMYVVTITVYAVTITVYTITLEKLDEGNANSRKKAFSTIERPEENMQYEIAIEEIGGSSTKRKHRVAFAIEEDTHLISSWLNISTDPIVGQGKEVFWLRVMENYNKFRGELCERAVNQLKSQWQKINQGMQKFKGRYKQAVPLKESGCTDNDVMLNTYAIWKEDKETNFEQFTKNCSKSTKISAFRAYSSSSNPETPIEDAEADTSSPIVHPMEAMRERKVLNAKLAALWEKELENKYYDILMKDTFTISETQLKDHQAFCKIIRHKLGI</sequence>